<evidence type="ECO:0000259" key="11">
    <source>
        <dbReference type="PROSITE" id="PS51012"/>
    </source>
</evidence>
<evidence type="ECO:0000259" key="10">
    <source>
        <dbReference type="PROSITE" id="PS50893"/>
    </source>
</evidence>
<evidence type="ECO:0000256" key="8">
    <source>
        <dbReference type="ARBA" id="ARBA00024722"/>
    </source>
</evidence>
<dbReference type="Pfam" id="PF12698">
    <property type="entry name" value="ABC2_membrane_3"/>
    <property type="match status" value="1"/>
</dbReference>
<feature type="transmembrane region" description="Helical" evidence="9">
    <location>
        <begin position="819"/>
        <end position="841"/>
    </location>
</feature>
<evidence type="ECO:0000256" key="9">
    <source>
        <dbReference type="SAM" id="Phobius"/>
    </source>
</evidence>
<evidence type="ECO:0000256" key="6">
    <source>
        <dbReference type="ARBA" id="ARBA00022989"/>
    </source>
</evidence>
<dbReference type="InterPro" id="IPR013525">
    <property type="entry name" value="ABC2_TM"/>
</dbReference>
<accession>A0AAE9NBC1</accession>
<dbReference type="Gene3D" id="3.40.1710.10">
    <property type="entry name" value="abc type-2 transporter like domain"/>
    <property type="match status" value="1"/>
</dbReference>
<dbReference type="PANTHER" id="PTHR43038">
    <property type="entry name" value="ATP-BINDING CASSETTE, SUB-FAMILY H, MEMBER 1"/>
    <property type="match status" value="1"/>
</dbReference>
<dbReference type="InterPro" id="IPR047651">
    <property type="entry name" value="ABC2_perm_RbbA"/>
</dbReference>
<dbReference type="GO" id="GO:0016887">
    <property type="term" value="F:ATP hydrolysis activity"/>
    <property type="evidence" value="ECO:0007669"/>
    <property type="project" value="InterPro"/>
</dbReference>
<dbReference type="AlphaFoldDB" id="A0AAE9NBC1"/>
<evidence type="ECO:0000256" key="1">
    <source>
        <dbReference type="ARBA" id="ARBA00004141"/>
    </source>
</evidence>
<comment type="similarity">
    <text evidence="2">Belongs to the ABC transporter superfamily.</text>
</comment>
<name>A0AAE9NBC1_9BRAD</name>
<dbReference type="InterPro" id="IPR027417">
    <property type="entry name" value="P-loop_NTPase"/>
</dbReference>
<feature type="transmembrane region" description="Helical" evidence="9">
    <location>
        <begin position="790"/>
        <end position="813"/>
    </location>
</feature>
<feature type="transmembrane region" description="Helical" evidence="9">
    <location>
        <begin position="912"/>
        <end position="930"/>
    </location>
</feature>
<dbReference type="SUPFAM" id="SSF52540">
    <property type="entry name" value="P-loop containing nucleoside triphosphate hydrolases"/>
    <property type="match status" value="2"/>
</dbReference>
<dbReference type="Pfam" id="PF00005">
    <property type="entry name" value="ABC_tran"/>
    <property type="match status" value="2"/>
</dbReference>
<feature type="domain" description="ABC transporter" evidence="10">
    <location>
        <begin position="28"/>
        <end position="263"/>
    </location>
</feature>
<comment type="subcellular location">
    <subcellularLocation>
        <location evidence="1">Membrane</location>
        <topology evidence="1">Multi-pass membrane protein</topology>
    </subcellularLocation>
</comment>
<dbReference type="PROSITE" id="PS00211">
    <property type="entry name" value="ABC_TRANSPORTER_1"/>
    <property type="match status" value="1"/>
</dbReference>
<dbReference type="Gene3D" id="3.40.50.300">
    <property type="entry name" value="P-loop containing nucleotide triphosphate hydrolases"/>
    <property type="match status" value="2"/>
</dbReference>
<gene>
    <name evidence="12" type="ORF">DCM83_09520</name>
</gene>
<dbReference type="InterPro" id="IPR047817">
    <property type="entry name" value="ABC2_TM_bact-type"/>
</dbReference>
<dbReference type="GO" id="GO:0005524">
    <property type="term" value="F:ATP binding"/>
    <property type="evidence" value="ECO:0007669"/>
    <property type="project" value="UniProtKB-KW"/>
</dbReference>
<feature type="transmembrane region" description="Helical" evidence="9">
    <location>
        <begin position="735"/>
        <end position="763"/>
    </location>
</feature>
<dbReference type="GO" id="GO:0016020">
    <property type="term" value="C:membrane"/>
    <property type="evidence" value="ECO:0007669"/>
    <property type="project" value="UniProtKB-SubCell"/>
</dbReference>
<sequence>MARQSQRQADEMSTGAAAELPAAPGSVVHLDDVGLSYGKTRALEAITLDLPSGCMVGLIGPDGVGKSSLLSLIAGARAIQQGHVHVLGGDMASARHRRNVCPDIAYMPQGLGKNLYPTLSVFENIDFFGRLFGHDEAERNRRIAGLLRDTGLAPFADRPAAKLSGGMKQKVGLCCALIHDPELLILDEPTTGVDPLSRRQFWELIASIRAGRPGMSVIVSTAYMEEAAQFDFLIAMNAGRVLATGTPAALKQQTGADTLDEAFIRLLPEADRGNHTDVVIPPRGEDHDEIAIEADHLTRRFNGFVAVDDVSFRIRKGEIFGFLGSNGCGKTTTMKMLTGLLPVTEGTARLFGNAIDAGDMSVRRRIGYMSQGFSLYSELTVAQNLDLHARLFQLPADTIAPRIDEMIARFDLAEVADSLPDALPLGLRQRLSLAVAMIHAPDILILDEPTSGVDPVARDRFWQILAELSRKDNVTIFVSTHFMNEAERCDRISLMHAGKVLTSDTPAAIVAAHGTATLEQAFIACLEQAIADATVPAGQPATAVPAPAPATAAPPARRNAAFSLTRMLAYSRRETLELRRDPIRATLAVLGSVLLLFVLGYGISMDVENLTFAVLDRDDTAISRDYSLQIAGSRYFTEKRPITDYADLDRRMRAGEIGLAIELPPGFGRDVSRGRHVEIGAWVDGANPTRAETLRSYAQAIHANWLAQKGRELYGEAAIAGAYQLQLRYRYNPDVISVVAMAPGIIPLLLVLIPAVLAALAVVREKELGSIVNFYVTPVTRLEFLLGTQLPYVVLAFANFLLLVGFALTVFGVPFTGSFATYALAALLYVTATTSMGLVISAFMKSQIAALFGTVLITLIPAIQYSGLIDPVSSLQGLGAAIGQLYPTTYFVTISRGTFSKGLGFDTLHNDLLALAVMVPVLMTAGAMLLKKQAR</sequence>
<comment type="function">
    <text evidence="8">Involved in beta-(1--&gt;2)glucan export. Transmembrane domains (TMD) form a pore in the inner membrane and the ATP-binding domain (NBD) is responsible for energy generation.</text>
</comment>
<evidence type="ECO:0000256" key="3">
    <source>
        <dbReference type="ARBA" id="ARBA00022692"/>
    </source>
</evidence>
<protein>
    <submittedName>
        <fullName evidence="12">Multidrug ABC transporter ATP-binding protein</fullName>
    </submittedName>
</protein>
<keyword evidence="6 9" id="KW-1133">Transmembrane helix</keyword>
<evidence type="ECO:0000256" key="2">
    <source>
        <dbReference type="ARBA" id="ARBA00005417"/>
    </source>
</evidence>
<dbReference type="CDD" id="cd03230">
    <property type="entry name" value="ABC_DR_subfamily_A"/>
    <property type="match status" value="1"/>
</dbReference>
<keyword evidence="3 9" id="KW-0812">Transmembrane</keyword>
<dbReference type="Proteomes" id="UP001058872">
    <property type="component" value="Chromosome"/>
</dbReference>
<dbReference type="PROSITE" id="PS50893">
    <property type="entry name" value="ABC_TRANSPORTER_2"/>
    <property type="match status" value="2"/>
</dbReference>
<keyword evidence="4" id="KW-0547">Nucleotide-binding</keyword>
<evidence type="ECO:0000256" key="7">
    <source>
        <dbReference type="ARBA" id="ARBA00023136"/>
    </source>
</evidence>
<reference evidence="12" key="1">
    <citation type="submission" date="2018-04" db="EMBL/GenBank/DDBJ databases">
        <title>Genomes of Endosymbiotic and Endophytic Bradyrhizobium Publication status.</title>
        <authorList>
            <person name="Guha S."/>
            <person name="Jorrin B."/>
            <person name="Sarkar M."/>
            <person name="Poole P.S."/>
            <person name="DasGupta M."/>
        </authorList>
    </citation>
    <scope>NUCLEOTIDE SEQUENCE</scope>
    <source>
        <strain evidence="12">WBOS16</strain>
    </source>
</reference>
<organism evidence="12 13">
    <name type="scientific">Bradyrhizobium betae</name>
    <dbReference type="NCBI Taxonomy" id="244734"/>
    <lineage>
        <taxon>Bacteria</taxon>
        <taxon>Pseudomonadati</taxon>
        <taxon>Pseudomonadota</taxon>
        <taxon>Alphaproteobacteria</taxon>
        <taxon>Hyphomicrobiales</taxon>
        <taxon>Nitrobacteraceae</taxon>
        <taxon>Bradyrhizobium</taxon>
    </lineage>
</organism>
<dbReference type="SMART" id="SM00382">
    <property type="entry name" value="AAA"/>
    <property type="match status" value="2"/>
</dbReference>
<keyword evidence="5 12" id="KW-0067">ATP-binding</keyword>
<dbReference type="GO" id="GO:0140359">
    <property type="term" value="F:ABC-type transporter activity"/>
    <property type="evidence" value="ECO:0007669"/>
    <property type="project" value="InterPro"/>
</dbReference>
<evidence type="ECO:0000313" key="12">
    <source>
        <dbReference type="EMBL" id="UUO65423.1"/>
    </source>
</evidence>
<dbReference type="PROSITE" id="PS51012">
    <property type="entry name" value="ABC_TM2"/>
    <property type="match status" value="1"/>
</dbReference>
<feature type="transmembrane region" description="Helical" evidence="9">
    <location>
        <begin position="848"/>
        <end position="868"/>
    </location>
</feature>
<dbReference type="InterPro" id="IPR003593">
    <property type="entry name" value="AAA+_ATPase"/>
</dbReference>
<proteinExistence type="inferred from homology"/>
<feature type="transmembrane region" description="Helical" evidence="9">
    <location>
        <begin position="582"/>
        <end position="603"/>
    </location>
</feature>
<dbReference type="PANTHER" id="PTHR43038:SF4">
    <property type="entry name" value="RIBOSOME-ASSOCIATED ATPASE"/>
    <property type="match status" value="1"/>
</dbReference>
<evidence type="ECO:0000313" key="13">
    <source>
        <dbReference type="Proteomes" id="UP001058872"/>
    </source>
</evidence>
<dbReference type="InterPro" id="IPR017871">
    <property type="entry name" value="ABC_transporter-like_CS"/>
</dbReference>
<evidence type="ECO:0000256" key="4">
    <source>
        <dbReference type="ARBA" id="ARBA00022741"/>
    </source>
</evidence>
<keyword evidence="7 9" id="KW-0472">Membrane</keyword>
<dbReference type="NCBIfam" id="NF033858">
    <property type="entry name" value="ABC2_perm_RbbA"/>
    <property type="match status" value="1"/>
</dbReference>
<feature type="domain" description="ABC transporter" evidence="10">
    <location>
        <begin position="292"/>
        <end position="522"/>
    </location>
</feature>
<dbReference type="InterPro" id="IPR003439">
    <property type="entry name" value="ABC_transporter-like_ATP-bd"/>
</dbReference>
<dbReference type="EMBL" id="CP028989">
    <property type="protein sequence ID" value="UUO65423.1"/>
    <property type="molecule type" value="Genomic_DNA"/>
</dbReference>
<feature type="domain" description="ABC transmembrane type-2" evidence="11">
    <location>
        <begin position="703"/>
        <end position="933"/>
    </location>
</feature>
<evidence type="ECO:0000256" key="5">
    <source>
        <dbReference type="ARBA" id="ARBA00022840"/>
    </source>
</evidence>